<evidence type="ECO:0000259" key="1">
    <source>
        <dbReference type="Pfam" id="PF06259"/>
    </source>
</evidence>
<evidence type="ECO:0000313" key="3">
    <source>
        <dbReference type="Proteomes" id="UP001596263"/>
    </source>
</evidence>
<dbReference type="InterPro" id="IPR029058">
    <property type="entry name" value="AB_hydrolase_fold"/>
</dbReference>
<name>A0ABW0CIS0_STRCD</name>
<evidence type="ECO:0000313" key="2">
    <source>
        <dbReference type="EMBL" id="MFC5215122.1"/>
    </source>
</evidence>
<dbReference type="SUPFAM" id="SSF53474">
    <property type="entry name" value="alpha/beta-Hydrolases"/>
    <property type="match status" value="1"/>
</dbReference>
<comment type="caution">
    <text evidence="2">The sequence shown here is derived from an EMBL/GenBank/DDBJ whole genome shotgun (WGS) entry which is preliminary data.</text>
</comment>
<proteinExistence type="predicted"/>
<protein>
    <submittedName>
        <fullName evidence="2">Alpha/beta hydrolase</fullName>
    </submittedName>
</protein>
<keyword evidence="2" id="KW-0378">Hydrolase</keyword>
<dbReference type="Pfam" id="PF06259">
    <property type="entry name" value="Abhydrolase_8"/>
    <property type="match status" value="1"/>
</dbReference>
<dbReference type="Proteomes" id="UP001596263">
    <property type="component" value="Unassembled WGS sequence"/>
</dbReference>
<keyword evidence="3" id="KW-1185">Reference proteome</keyword>
<dbReference type="RefSeq" id="WP_380852732.1">
    <property type="nucleotide sequence ID" value="NZ_JBHSKM010000008.1"/>
</dbReference>
<feature type="domain" description="DUF1023" evidence="1">
    <location>
        <begin position="322"/>
        <end position="498"/>
    </location>
</feature>
<accession>A0ABW0CIS0</accession>
<dbReference type="GO" id="GO:0016787">
    <property type="term" value="F:hydrolase activity"/>
    <property type="evidence" value="ECO:0007669"/>
    <property type="project" value="UniProtKB-KW"/>
</dbReference>
<organism evidence="2 3">
    <name type="scientific">Streptomyces coerulescens</name>
    <dbReference type="NCBI Taxonomy" id="29304"/>
    <lineage>
        <taxon>Bacteria</taxon>
        <taxon>Bacillati</taxon>
        <taxon>Actinomycetota</taxon>
        <taxon>Actinomycetes</taxon>
        <taxon>Kitasatosporales</taxon>
        <taxon>Streptomycetaceae</taxon>
        <taxon>Streptomyces</taxon>
    </lineage>
</organism>
<sequence>MDLKTLKAIRPSEYTDAADGYRAASDMADAAKDRIDNQITKVIEGANEGEAAKAALRQLKKLSENFHYAQVECGLVTGALNGFSSEIASPRRRLLEALEDAEALSYTVGADGSVAYPAGGKNELTDNEILGGTITGNNGRYTPGLGPDTSGLHSANPHRAKAQYIADRIAHAVQEATEIDDRYSKALAKLKAAPGLTVSTKTWANVASDLDAVSLAASEYLRDNIPLDKSPADRKEWWDGLSDEERDEYKRAFPEIIGNLDGIPAAVRDEANRENLPLLIASLEGKDDETSQAKLGGLRRIQERLDTVSVPPMYLLGIGNEGNGRAIISFGNPDKSKNVSAYVPGLDTKLDEEFANGTVNRAFYTAKLGRDMDPSTASIVWLGYDAPLMTPGELVSGSSVALTSNAEHGAPAYNSFMGGIAATNENADTHITAIGHSYGSLTVGTAARQAGGIPGVDDIVLVGSPGVGVDKASDLGIGKEHVWVGSAENDVVTKLPSMKENGGALLGGGIGLIAGGPPGALIGAAAVGSVSDSDNNDLWFGKDPASSEFGANRFKTLPGPTLVSAPDVWNSGLTIDAHSNYFTPEPGKDQVSARNIAAVVAGEPGFVSREKPR</sequence>
<reference evidence="3" key="1">
    <citation type="journal article" date="2019" name="Int. J. Syst. Evol. Microbiol.">
        <title>The Global Catalogue of Microorganisms (GCM) 10K type strain sequencing project: providing services to taxonomists for standard genome sequencing and annotation.</title>
        <authorList>
            <consortium name="The Broad Institute Genomics Platform"/>
            <consortium name="The Broad Institute Genome Sequencing Center for Infectious Disease"/>
            <person name="Wu L."/>
            <person name="Ma J."/>
        </authorList>
    </citation>
    <scope>NUCLEOTIDE SEQUENCE [LARGE SCALE GENOMIC DNA]</scope>
    <source>
        <strain evidence="3">KCTC 42586</strain>
    </source>
</reference>
<gene>
    <name evidence="2" type="ORF">ACFPQ9_14885</name>
</gene>
<dbReference type="EMBL" id="JBHSKM010000008">
    <property type="protein sequence ID" value="MFC5215122.1"/>
    <property type="molecule type" value="Genomic_DNA"/>
</dbReference>
<dbReference type="InterPro" id="IPR010427">
    <property type="entry name" value="DUF1023"/>
</dbReference>